<dbReference type="EMBL" id="CM017327">
    <property type="protein sequence ID" value="KAE8099960.1"/>
    <property type="molecule type" value="Genomic_DNA"/>
</dbReference>
<dbReference type="AlphaFoldDB" id="A0A5N6RP82"/>
<name>A0A5N6RP82_9ROSI</name>
<evidence type="ECO:0000313" key="3">
    <source>
        <dbReference type="Proteomes" id="UP000327013"/>
    </source>
</evidence>
<gene>
    <name evidence="2" type="ORF">FH972_017902</name>
</gene>
<keyword evidence="1" id="KW-0472">Membrane</keyword>
<reference evidence="2 3" key="1">
    <citation type="submission" date="2019-06" db="EMBL/GenBank/DDBJ databases">
        <title>A chromosomal-level reference genome of Carpinus fangiana (Coryloideae, Betulaceae).</title>
        <authorList>
            <person name="Yang X."/>
            <person name="Wang Z."/>
            <person name="Zhang L."/>
            <person name="Hao G."/>
            <person name="Liu J."/>
            <person name="Yang Y."/>
        </authorList>
    </citation>
    <scope>NUCLEOTIDE SEQUENCE [LARGE SCALE GENOMIC DNA]</scope>
    <source>
        <strain evidence="2">Cfa_2016G</strain>
        <tissue evidence="2">Leaf</tissue>
    </source>
</reference>
<keyword evidence="1" id="KW-0812">Transmembrane</keyword>
<keyword evidence="3" id="KW-1185">Reference proteome</keyword>
<organism evidence="2 3">
    <name type="scientific">Carpinus fangiana</name>
    <dbReference type="NCBI Taxonomy" id="176857"/>
    <lineage>
        <taxon>Eukaryota</taxon>
        <taxon>Viridiplantae</taxon>
        <taxon>Streptophyta</taxon>
        <taxon>Embryophyta</taxon>
        <taxon>Tracheophyta</taxon>
        <taxon>Spermatophyta</taxon>
        <taxon>Magnoliopsida</taxon>
        <taxon>eudicotyledons</taxon>
        <taxon>Gunneridae</taxon>
        <taxon>Pentapetalae</taxon>
        <taxon>rosids</taxon>
        <taxon>fabids</taxon>
        <taxon>Fagales</taxon>
        <taxon>Betulaceae</taxon>
        <taxon>Carpinus</taxon>
    </lineage>
</organism>
<dbReference type="Proteomes" id="UP000327013">
    <property type="component" value="Chromosome 7"/>
</dbReference>
<sequence length="63" mass="7181">MESEISQGKQIEIGEIKMHGIKKNYQSIVVCSWILIMFALCMFFFGYTSNGHHVCKVGHVMLS</sequence>
<accession>A0A5N6RP82</accession>
<evidence type="ECO:0000256" key="1">
    <source>
        <dbReference type="SAM" id="Phobius"/>
    </source>
</evidence>
<proteinExistence type="predicted"/>
<protein>
    <submittedName>
        <fullName evidence="2">Uncharacterized protein</fullName>
    </submittedName>
</protein>
<feature type="transmembrane region" description="Helical" evidence="1">
    <location>
        <begin position="27"/>
        <end position="47"/>
    </location>
</feature>
<evidence type="ECO:0000313" key="2">
    <source>
        <dbReference type="EMBL" id="KAE8099960.1"/>
    </source>
</evidence>
<keyword evidence="1" id="KW-1133">Transmembrane helix</keyword>